<sequence>MTATATIGDNTKAERERRVTLAIYHRKDRDLAAKAAAIAAEKKANRLNAKAAGVPSSQLDHLLKSFFAEDQQKPVDKLKRDMENLAYLGLIPDPSIKGDLFTRVDRVDNEGMIRAKGFFAGLNGLDRVSGYDAGSVDDKMWLDSFDAGDREYKSDSPDIMARITAAQSKEEAPATGDDPFELDQTN</sequence>
<reference evidence="2 3" key="1">
    <citation type="submission" date="2018-02" db="EMBL/GenBank/DDBJ databases">
        <title>Complete genome sequence of Agrobacterium tumefaciens 1D1609.</title>
        <authorList>
            <person name="Cho S.-T."/>
            <person name="Haryono M."/>
            <person name="Chang H.-H."/>
            <person name="Santos M.N."/>
            <person name="Lai E.-M."/>
            <person name="Kuo C.-H."/>
        </authorList>
    </citation>
    <scope>NUCLEOTIDE SEQUENCE [LARGE SCALE GENOMIC DNA]</scope>
    <source>
        <strain evidence="2 3">1D1609</strain>
    </source>
</reference>
<protein>
    <submittedName>
        <fullName evidence="2">Uncharacterized protein</fullName>
    </submittedName>
</protein>
<accession>A0A2L2LBZ9</accession>
<name>A0A2L2LBZ9_AGRTU</name>
<evidence type="ECO:0000313" key="2">
    <source>
        <dbReference type="EMBL" id="AVH41849.1"/>
    </source>
</evidence>
<dbReference type="RefSeq" id="WP_104679458.1">
    <property type="nucleotide sequence ID" value="NZ_CP026924.1"/>
</dbReference>
<proteinExistence type="predicted"/>
<gene>
    <name evidence="2" type="ORF">At1D1609_17950</name>
</gene>
<dbReference type="Proteomes" id="UP000237717">
    <property type="component" value="Chromosome I"/>
</dbReference>
<dbReference type="AlphaFoldDB" id="A0A2L2LBZ9"/>
<organism evidence="2 3">
    <name type="scientific">Agrobacterium tumefaciens</name>
    <dbReference type="NCBI Taxonomy" id="358"/>
    <lineage>
        <taxon>Bacteria</taxon>
        <taxon>Pseudomonadati</taxon>
        <taxon>Pseudomonadota</taxon>
        <taxon>Alphaproteobacteria</taxon>
        <taxon>Hyphomicrobiales</taxon>
        <taxon>Rhizobiaceae</taxon>
        <taxon>Rhizobium/Agrobacterium group</taxon>
        <taxon>Agrobacterium</taxon>
        <taxon>Agrobacterium tumefaciens complex</taxon>
    </lineage>
</organism>
<evidence type="ECO:0000313" key="3">
    <source>
        <dbReference type="Proteomes" id="UP000237717"/>
    </source>
</evidence>
<dbReference type="EMBL" id="CP026924">
    <property type="protein sequence ID" value="AVH41849.1"/>
    <property type="molecule type" value="Genomic_DNA"/>
</dbReference>
<evidence type="ECO:0000256" key="1">
    <source>
        <dbReference type="SAM" id="MobiDB-lite"/>
    </source>
</evidence>
<feature type="region of interest" description="Disordered" evidence="1">
    <location>
        <begin position="166"/>
        <end position="186"/>
    </location>
</feature>